<dbReference type="EMBL" id="FRXN01000006">
    <property type="protein sequence ID" value="SHO65015.1"/>
    <property type="molecule type" value="Genomic_DNA"/>
</dbReference>
<dbReference type="PIRSF" id="PIRSF038896">
    <property type="entry name" value="NAPE-PLD"/>
    <property type="match status" value="1"/>
</dbReference>
<evidence type="ECO:0000259" key="1">
    <source>
        <dbReference type="Pfam" id="PF12706"/>
    </source>
</evidence>
<dbReference type="GO" id="GO:0008270">
    <property type="term" value="F:zinc ion binding"/>
    <property type="evidence" value="ECO:0007669"/>
    <property type="project" value="InterPro"/>
</dbReference>
<dbReference type="InterPro" id="IPR024884">
    <property type="entry name" value="NAPE-PLD"/>
</dbReference>
<sequence length="346" mass="39740">MSFKQFGGKITPQLLEQYEKSPNWNKGKFQNLQDTTMDISLRDYPKLIRQQLKGRSERIPKSPIPILPFQKENFLAESDQMKFVWYGHSVMLMRLDGKTILVDPMLGPDSSPIGPIRTERFSEGSLDLIDDFPEIDLVVMTHDHYDHLDLSSILKLKGKVKKFFVALGVKRHLVRWGIDEKLITELDWWGSQELDGIQVTFTPSRHFSGRGLRDRAQSLWGGWVFQGQKETIWVSGDGGYGPHFKEIGDKFGGFDFGFMECGQYNELWRQIHMFPDESVMAASDAGVKLAMPIHWAGFTLAPHHWTEPVEGFIEKASELELDYIIPQIGELQSLASPSSSEWWKKY</sequence>
<keyword evidence="3" id="KW-1185">Reference proteome</keyword>
<proteinExistence type="predicted"/>
<dbReference type="PANTHER" id="PTHR15032:SF4">
    <property type="entry name" value="N-ACYL-PHOSPHATIDYLETHANOLAMINE-HYDROLYZING PHOSPHOLIPASE D"/>
    <property type="match status" value="1"/>
</dbReference>
<dbReference type="SUPFAM" id="SSF56281">
    <property type="entry name" value="Metallo-hydrolase/oxidoreductase"/>
    <property type="match status" value="1"/>
</dbReference>
<name>A0A1M7ZJC0_9BACT</name>
<dbReference type="GO" id="GO:0070290">
    <property type="term" value="F:N-acylphosphatidylethanolamine-specific phospholipase D activity"/>
    <property type="evidence" value="ECO:0007669"/>
    <property type="project" value="InterPro"/>
</dbReference>
<protein>
    <submittedName>
        <fullName evidence="2">L-ascorbate metabolism protein UlaG, beta-lactamase superfamily</fullName>
    </submittedName>
</protein>
<dbReference type="RefSeq" id="WP_073573397.1">
    <property type="nucleotide sequence ID" value="NZ_FRXN01000006.1"/>
</dbReference>
<organism evidence="2 3">
    <name type="scientific">Algoriphagus zhangzhouensis</name>
    <dbReference type="NCBI Taxonomy" id="1073327"/>
    <lineage>
        <taxon>Bacteria</taxon>
        <taxon>Pseudomonadati</taxon>
        <taxon>Bacteroidota</taxon>
        <taxon>Cytophagia</taxon>
        <taxon>Cytophagales</taxon>
        <taxon>Cyclobacteriaceae</taxon>
        <taxon>Algoriphagus</taxon>
    </lineage>
</organism>
<dbReference type="OrthoDB" id="9805728at2"/>
<dbReference type="GO" id="GO:0005737">
    <property type="term" value="C:cytoplasm"/>
    <property type="evidence" value="ECO:0007669"/>
    <property type="project" value="TreeGrafter"/>
</dbReference>
<gene>
    <name evidence="2" type="ORF">SAMN04488108_3804</name>
</gene>
<reference evidence="3" key="1">
    <citation type="submission" date="2016-12" db="EMBL/GenBank/DDBJ databases">
        <authorList>
            <person name="Varghese N."/>
            <person name="Submissions S."/>
        </authorList>
    </citation>
    <scope>NUCLEOTIDE SEQUENCE [LARGE SCALE GENOMIC DNA]</scope>
    <source>
        <strain evidence="3">DSM 25035</strain>
    </source>
</reference>
<dbReference type="Gene3D" id="3.60.15.10">
    <property type="entry name" value="Ribonuclease Z/Hydroxyacylglutathione hydrolase-like"/>
    <property type="match status" value="1"/>
</dbReference>
<evidence type="ECO:0000313" key="2">
    <source>
        <dbReference type="EMBL" id="SHO65015.1"/>
    </source>
</evidence>
<feature type="domain" description="Metallo-beta-lactamase" evidence="1">
    <location>
        <begin position="99"/>
        <end position="295"/>
    </location>
</feature>
<accession>A0A1M7ZJC0</accession>
<dbReference type="Pfam" id="PF12706">
    <property type="entry name" value="Lactamase_B_2"/>
    <property type="match status" value="1"/>
</dbReference>
<dbReference type="InterPro" id="IPR001279">
    <property type="entry name" value="Metallo-B-lactamas"/>
</dbReference>
<evidence type="ECO:0000313" key="3">
    <source>
        <dbReference type="Proteomes" id="UP000184609"/>
    </source>
</evidence>
<dbReference type="AlphaFoldDB" id="A0A1M7ZJC0"/>
<dbReference type="PANTHER" id="PTHR15032">
    <property type="entry name" value="N-ACYL-PHOSPHATIDYLETHANOLAMINE-HYDROLYZING PHOSPHOLIPASE D"/>
    <property type="match status" value="1"/>
</dbReference>
<dbReference type="Proteomes" id="UP000184609">
    <property type="component" value="Unassembled WGS sequence"/>
</dbReference>
<dbReference type="STRING" id="1073327.SAMN04488108_3804"/>
<dbReference type="InterPro" id="IPR036866">
    <property type="entry name" value="RibonucZ/Hydroxyglut_hydro"/>
</dbReference>